<keyword evidence="1" id="KW-0812">Transmembrane</keyword>
<protein>
    <submittedName>
        <fullName evidence="2">DUF2752 domain-containing protein</fullName>
    </submittedName>
</protein>
<dbReference type="RefSeq" id="WP_311673415.1">
    <property type="nucleotide sequence ID" value="NZ_JAVREQ010000009.1"/>
</dbReference>
<dbReference type="EMBL" id="JAVREQ010000009">
    <property type="protein sequence ID" value="MDT0379622.1"/>
    <property type="molecule type" value="Genomic_DNA"/>
</dbReference>
<keyword evidence="1" id="KW-1133">Transmembrane helix</keyword>
<keyword evidence="1" id="KW-0472">Membrane</keyword>
<feature type="transmembrane region" description="Helical" evidence="1">
    <location>
        <begin position="83"/>
        <end position="105"/>
    </location>
</feature>
<dbReference type="InterPro" id="IPR021215">
    <property type="entry name" value="DUF2752"/>
</dbReference>
<dbReference type="Proteomes" id="UP001183414">
    <property type="component" value="Unassembled WGS sequence"/>
</dbReference>
<feature type="transmembrane region" description="Helical" evidence="1">
    <location>
        <begin position="24"/>
        <end position="42"/>
    </location>
</feature>
<feature type="transmembrane region" description="Helical" evidence="1">
    <location>
        <begin position="125"/>
        <end position="144"/>
    </location>
</feature>
<proteinExistence type="predicted"/>
<accession>A0ABU2NUG0</accession>
<keyword evidence="3" id="KW-1185">Reference proteome</keyword>
<evidence type="ECO:0000256" key="1">
    <source>
        <dbReference type="SAM" id="Phobius"/>
    </source>
</evidence>
<name>A0ABU2NUG0_9ACTN</name>
<comment type="caution">
    <text evidence="2">The sequence shown here is derived from an EMBL/GenBank/DDBJ whole genome shotgun (WGS) entry which is preliminary data.</text>
</comment>
<dbReference type="Pfam" id="PF10825">
    <property type="entry name" value="DUF2752"/>
    <property type="match status" value="1"/>
</dbReference>
<organism evidence="2 3">
    <name type="scientific">Streptomyces hazeniae</name>
    <dbReference type="NCBI Taxonomy" id="3075538"/>
    <lineage>
        <taxon>Bacteria</taxon>
        <taxon>Bacillati</taxon>
        <taxon>Actinomycetota</taxon>
        <taxon>Actinomycetes</taxon>
        <taxon>Kitasatosporales</taxon>
        <taxon>Streptomycetaceae</taxon>
        <taxon>Streptomyces</taxon>
    </lineage>
</organism>
<evidence type="ECO:0000313" key="2">
    <source>
        <dbReference type="EMBL" id="MDT0379622.1"/>
    </source>
</evidence>
<sequence>MAADGGAAAGGGLVRLRAALRHPLALPAGLAAFAAAGAAYLYRTNPHQPGQLLPRCPLEWATGLLCPGCGGTRMTYDLLHGDVVAAFHDNAAMLLLGLPAAAYLFTRMLREGLRGRHYRPEPTRLGTAAIVATALVWTVGRNVAG</sequence>
<evidence type="ECO:0000313" key="3">
    <source>
        <dbReference type="Proteomes" id="UP001183414"/>
    </source>
</evidence>
<gene>
    <name evidence="2" type="ORF">RM572_12685</name>
</gene>
<reference evidence="3" key="1">
    <citation type="submission" date="2023-07" db="EMBL/GenBank/DDBJ databases">
        <title>30 novel species of actinomycetes from the DSMZ collection.</title>
        <authorList>
            <person name="Nouioui I."/>
        </authorList>
    </citation>
    <scope>NUCLEOTIDE SEQUENCE [LARGE SCALE GENOMIC DNA]</scope>
    <source>
        <strain evidence="3">DSM 42041</strain>
    </source>
</reference>